<dbReference type="EMBL" id="CP007044">
    <property type="protein sequence ID" value="AHG22583.1"/>
    <property type="molecule type" value="Genomic_DNA"/>
</dbReference>
<dbReference type="STRING" id="1441930.Z042_01845"/>
<organism evidence="1 2">
    <name type="scientific">Chania multitudinisentens RB-25</name>
    <dbReference type="NCBI Taxonomy" id="1441930"/>
    <lineage>
        <taxon>Bacteria</taxon>
        <taxon>Pseudomonadati</taxon>
        <taxon>Pseudomonadota</taxon>
        <taxon>Gammaproteobacteria</taxon>
        <taxon>Enterobacterales</taxon>
        <taxon>Yersiniaceae</taxon>
        <taxon>Chania</taxon>
    </lineage>
</organism>
<evidence type="ECO:0000313" key="2">
    <source>
        <dbReference type="Proteomes" id="UP000019030"/>
    </source>
</evidence>
<sequence>MSIITSGTVSFTFSTKNNGAFPTALITHVNGYAYSGGGQTSWAYYWFIPGVTINTCTRYTTPTPPPVPPIEEIIPPEPAFSLKSAVWELDTADVGNVPDVAAAGNSYQASIKNLESNNLCVSYVTKGVKNQRYALGVSNGVIVQGGRRLFMMNGAAGGLLFYKLSLTSNDGVVANNFDFPAAAAKYITLSQAASGVANRSEMCWTPRINLFRNASTNAGMHTDTLNFIITPQA</sequence>
<reference evidence="1 2" key="2">
    <citation type="submission" date="2015-03" db="EMBL/GenBank/DDBJ databases">
        <authorList>
            <person name="Chan K.-G."/>
        </authorList>
    </citation>
    <scope>NUCLEOTIDE SEQUENCE [LARGE SCALE GENOMIC DNA]</scope>
    <source>
        <strain evidence="1 2">RB-25</strain>
    </source>
</reference>
<keyword evidence="2" id="KW-1185">Reference proteome</keyword>
<protein>
    <submittedName>
        <fullName evidence="1">Uncharacterized protein</fullName>
    </submittedName>
</protein>
<reference evidence="1 2" key="1">
    <citation type="submission" date="2014-01" db="EMBL/GenBank/DDBJ databases">
        <title>Isolation of Serratia multitudinisentens RB-25 from Ex-Landfill site.</title>
        <authorList>
            <person name="Robson E.H.J."/>
        </authorList>
    </citation>
    <scope>NUCLEOTIDE SEQUENCE [LARGE SCALE GENOMIC DNA]</scope>
    <source>
        <strain evidence="1 2">RB-25</strain>
    </source>
</reference>
<dbReference type="HOGENOM" id="CLU_068678_0_0_6"/>
<dbReference type="KEGG" id="sfo:Z042_01845"/>
<dbReference type="Proteomes" id="UP000019030">
    <property type="component" value="Chromosome"/>
</dbReference>
<dbReference type="PATRIC" id="fig|1441930.4.peg.379"/>
<evidence type="ECO:0000313" key="1">
    <source>
        <dbReference type="EMBL" id="AHG22583.1"/>
    </source>
</evidence>
<name>W0LFD9_9GAMM</name>
<accession>W0LFD9</accession>
<dbReference type="AlphaFoldDB" id="W0LFD9"/>
<proteinExistence type="predicted"/>
<gene>
    <name evidence="1" type="ORF">Z042_01845</name>
</gene>